<keyword evidence="1" id="KW-0732">Signal</keyword>
<dbReference type="Proteomes" id="UP000199306">
    <property type="component" value="Unassembled WGS sequence"/>
</dbReference>
<evidence type="ECO:0000313" key="2">
    <source>
        <dbReference type="EMBL" id="SFP33081.1"/>
    </source>
</evidence>
<evidence type="ECO:0000313" key="3">
    <source>
        <dbReference type="Proteomes" id="UP000199306"/>
    </source>
</evidence>
<dbReference type="EMBL" id="FOXH01000002">
    <property type="protein sequence ID" value="SFP33081.1"/>
    <property type="molecule type" value="Genomic_DNA"/>
</dbReference>
<dbReference type="STRING" id="1079859.SAMN04515674_102465"/>
<dbReference type="OrthoDB" id="1160695at2"/>
<dbReference type="AlphaFoldDB" id="A0A1I5PHS7"/>
<reference evidence="2 3" key="1">
    <citation type="submission" date="2016-10" db="EMBL/GenBank/DDBJ databases">
        <authorList>
            <person name="de Groot N.N."/>
        </authorList>
    </citation>
    <scope>NUCLEOTIDE SEQUENCE [LARGE SCALE GENOMIC DNA]</scope>
    <source>
        <strain evidence="3">E92,LMG 26720,CCM 7988</strain>
    </source>
</reference>
<keyword evidence="3" id="KW-1185">Reference proteome</keyword>
<proteinExistence type="predicted"/>
<feature type="signal peptide" evidence="1">
    <location>
        <begin position="1"/>
        <end position="22"/>
    </location>
</feature>
<sequence>MKKTTYYLLAFLALVVSCKTSNELTEVTSASPQNPKNPKANLRTLPAGDPNLDANWDWTNQTWNVYFNNANGTIGSVSTLNPFTDGTQKIFGNTNVSQADMYPAQGWMLVARDFGTPTGANAYPFILLYNKHRGVLRVAILRTYDVLSSFQQITLSFATTASYPKLFKFASTVPDMAGANANNQFTQSALTYAGVQQWMIAEFNLQGYSASMDDFASINVNVSEVVNSSVSLTGSIQLDGSAQPQVGEPGFWGGVKTITSFIAKASEPVSKIVKKPESTFAGLSSAATVLEALFDAVSGFSGGDSGSSYNIKLNGSTTQQGTITLSSPKTSFSVYLKSFNTPAYHALQSIPWGVFDINPIPYTITDYYDNFDHEGNPLGYTNHYFTLDVAPNFVSSVLSVNPSIVNNISQIRAKFVSGNSYLNSVTPFESLSSFESRSYTFNSTDAFFNTVGIGLEFIFNNGSVVYNVIPLH</sequence>
<gene>
    <name evidence="2" type="ORF">SAMN04515674_102465</name>
</gene>
<protein>
    <submittedName>
        <fullName evidence="2">Uncharacterized protein</fullName>
    </submittedName>
</protein>
<dbReference type="PROSITE" id="PS51257">
    <property type="entry name" value="PROKAR_LIPOPROTEIN"/>
    <property type="match status" value="1"/>
</dbReference>
<accession>A0A1I5PHS7</accession>
<evidence type="ECO:0000256" key="1">
    <source>
        <dbReference type="SAM" id="SignalP"/>
    </source>
</evidence>
<feature type="chain" id="PRO_5011705294" evidence="1">
    <location>
        <begin position="23"/>
        <end position="472"/>
    </location>
</feature>
<organism evidence="2 3">
    <name type="scientific">Pseudarcicella hirudinis</name>
    <dbReference type="NCBI Taxonomy" id="1079859"/>
    <lineage>
        <taxon>Bacteria</taxon>
        <taxon>Pseudomonadati</taxon>
        <taxon>Bacteroidota</taxon>
        <taxon>Cytophagia</taxon>
        <taxon>Cytophagales</taxon>
        <taxon>Flectobacillaceae</taxon>
        <taxon>Pseudarcicella</taxon>
    </lineage>
</organism>
<name>A0A1I5PHS7_9BACT</name>
<dbReference type="RefSeq" id="WP_092013345.1">
    <property type="nucleotide sequence ID" value="NZ_FOXH01000002.1"/>
</dbReference>